<keyword evidence="1" id="KW-1133">Transmembrane helix</keyword>
<keyword evidence="1" id="KW-0472">Membrane</keyword>
<evidence type="ECO:0000313" key="2">
    <source>
        <dbReference type="EMBL" id="HIS76708.1"/>
    </source>
</evidence>
<protein>
    <submittedName>
        <fullName evidence="2">Uncharacterized protein</fullName>
    </submittedName>
</protein>
<dbReference type="AlphaFoldDB" id="A0A9D1FMY3"/>
<organism evidence="2 3">
    <name type="scientific">Candidatus Merdivicinus excrementipullorum</name>
    <dbReference type="NCBI Taxonomy" id="2840867"/>
    <lineage>
        <taxon>Bacteria</taxon>
        <taxon>Bacillati</taxon>
        <taxon>Bacillota</taxon>
        <taxon>Clostridia</taxon>
        <taxon>Eubacteriales</taxon>
        <taxon>Oscillospiraceae</taxon>
        <taxon>Oscillospiraceae incertae sedis</taxon>
        <taxon>Candidatus Merdivicinus</taxon>
    </lineage>
</organism>
<keyword evidence="1" id="KW-0812">Transmembrane</keyword>
<feature type="transmembrane region" description="Helical" evidence="1">
    <location>
        <begin position="72"/>
        <end position="98"/>
    </location>
</feature>
<name>A0A9D1FMY3_9FIRM</name>
<reference evidence="2" key="2">
    <citation type="journal article" date="2021" name="PeerJ">
        <title>Extensive microbial diversity within the chicken gut microbiome revealed by metagenomics and culture.</title>
        <authorList>
            <person name="Gilroy R."/>
            <person name="Ravi A."/>
            <person name="Getino M."/>
            <person name="Pursley I."/>
            <person name="Horton D.L."/>
            <person name="Alikhan N.F."/>
            <person name="Baker D."/>
            <person name="Gharbi K."/>
            <person name="Hall N."/>
            <person name="Watson M."/>
            <person name="Adriaenssens E.M."/>
            <person name="Foster-Nyarko E."/>
            <person name="Jarju S."/>
            <person name="Secka A."/>
            <person name="Antonio M."/>
            <person name="Oren A."/>
            <person name="Chaudhuri R.R."/>
            <person name="La Ragione R."/>
            <person name="Hildebrand F."/>
            <person name="Pallen M.J."/>
        </authorList>
    </citation>
    <scope>NUCLEOTIDE SEQUENCE</scope>
    <source>
        <strain evidence="2">CHK199-13235</strain>
    </source>
</reference>
<evidence type="ECO:0000256" key="1">
    <source>
        <dbReference type="SAM" id="Phobius"/>
    </source>
</evidence>
<accession>A0A9D1FMY3</accession>
<gene>
    <name evidence="2" type="ORF">IAB51_07840</name>
</gene>
<comment type="caution">
    <text evidence="2">The sequence shown here is derived from an EMBL/GenBank/DDBJ whole genome shotgun (WGS) entry which is preliminary data.</text>
</comment>
<feature type="transmembrane region" description="Helical" evidence="1">
    <location>
        <begin position="47"/>
        <end position="66"/>
    </location>
</feature>
<dbReference type="Proteomes" id="UP000824002">
    <property type="component" value="Unassembled WGS sequence"/>
</dbReference>
<reference evidence="2" key="1">
    <citation type="submission" date="2020-10" db="EMBL/GenBank/DDBJ databases">
        <authorList>
            <person name="Gilroy R."/>
        </authorList>
    </citation>
    <scope>NUCLEOTIDE SEQUENCE</scope>
    <source>
        <strain evidence="2">CHK199-13235</strain>
    </source>
</reference>
<evidence type="ECO:0000313" key="3">
    <source>
        <dbReference type="Proteomes" id="UP000824002"/>
    </source>
</evidence>
<sequence>MKLYIFKLEPQLRRNIRDCRYTLEELQKIKGNLVRQFGQRQKGFRRGALLAAGIMVLLLGMTYTALGSSNVFWFTCAVTAAIVLLALLASWIACIGVVKHQFNCAVRKGYPEYQEMLCLHSFREK</sequence>
<proteinExistence type="predicted"/>
<dbReference type="EMBL" id="DVJP01000050">
    <property type="protein sequence ID" value="HIS76708.1"/>
    <property type="molecule type" value="Genomic_DNA"/>
</dbReference>